<protein>
    <submittedName>
        <fullName evidence="2">Death domain-associated protein 6</fullName>
    </submittedName>
</protein>
<name>A0ABC9XXJ0_GRUJA</name>
<gene>
    <name evidence="2" type="ORF">GRJ2_002629300</name>
</gene>
<sequence>MISPSPAPELFVLEIETPLPDSTRADSPGRDLVSSSQDRSPHCPPRKACKTSVATQCDPEEIIVLSDSD</sequence>
<dbReference type="EMBL" id="BAAFJT010000032">
    <property type="protein sequence ID" value="GAB0201637.1"/>
    <property type="molecule type" value="Genomic_DNA"/>
</dbReference>
<feature type="region of interest" description="Disordered" evidence="1">
    <location>
        <begin position="17"/>
        <end position="51"/>
    </location>
</feature>
<dbReference type="AlphaFoldDB" id="A0ABC9XXJ0"/>
<evidence type="ECO:0000313" key="2">
    <source>
        <dbReference type="EMBL" id="GAB0201637.1"/>
    </source>
</evidence>
<comment type="caution">
    <text evidence="2">The sequence shown here is derived from an EMBL/GenBank/DDBJ whole genome shotgun (WGS) entry which is preliminary data.</text>
</comment>
<dbReference type="Proteomes" id="UP001623348">
    <property type="component" value="Unassembled WGS sequence"/>
</dbReference>
<organism evidence="2 3">
    <name type="scientific">Grus japonensis</name>
    <name type="common">Japanese crane</name>
    <name type="synonym">Red-crowned crane</name>
    <dbReference type="NCBI Taxonomy" id="30415"/>
    <lineage>
        <taxon>Eukaryota</taxon>
        <taxon>Metazoa</taxon>
        <taxon>Chordata</taxon>
        <taxon>Craniata</taxon>
        <taxon>Vertebrata</taxon>
        <taxon>Euteleostomi</taxon>
        <taxon>Archelosauria</taxon>
        <taxon>Archosauria</taxon>
        <taxon>Dinosauria</taxon>
        <taxon>Saurischia</taxon>
        <taxon>Theropoda</taxon>
        <taxon>Coelurosauria</taxon>
        <taxon>Aves</taxon>
        <taxon>Neognathae</taxon>
        <taxon>Neoaves</taxon>
        <taxon>Gruiformes</taxon>
        <taxon>Gruidae</taxon>
        <taxon>Grus</taxon>
    </lineage>
</organism>
<accession>A0ABC9XXJ0</accession>
<evidence type="ECO:0000256" key="1">
    <source>
        <dbReference type="SAM" id="MobiDB-lite"/>
    </source>
</evidence>
<proteinExistence type="predicted"/>
<reference evidence="2 3" key="1">
    <citation type="submission" date="2024-06" db="EMBL/GenBank/DDBJ databases">
        <title>The draft genome of Grus japonensis, version 3.</title>
        <authorList>
            <person name="Nabeshima K."/>
            <person name="Suzuki S."/>
            <person name="Onuma M."/>
        </authorList>
    </citation>
    <scope>NUCLEOTIDE SEQUENCE [LARGE SCALE GENOMIC DNA]</scope>
    <source>
        <strain evidence="2 3">451A</strain>
    </source>
</reference>
<keyword evidence="3" id="KW-1185">Reference proteome</keyword>
<evidence type="ECO:0000313" key="3">
    <source>
        <dbReference type="Proteomes" id="UP001623348"/>
    </source>
</evidence>